<dbReference type="SUPFAM" id="SSF64268">
    <property type="entry name" value="PX domain"/>
    <property type="match status" value="1"/>
</dbReference>
<dbReference type="Pfam" id="PF08628">
    <property type="entry name" value="Nexin_C"/>
    <property type="match status" value="1"/>
</dbReference>
<keyword evidence="3" id="KW-0812">Transmembrane</keyword>
<feature type="region of interest" description="Disordered" evidence="2">
    <location>
        <begin position="647"/>
        <end position="672"/>
    </location>
</feature>
<reference evidence="6 7" key="1">
    <citation type="submission" date="2018-04" db="EMBL/GenBank/DDBJ databases">
        <title>The genome of golden apple snail Pomacea canaliculata provides insight into stress tolerance and invasive adaptation.</title>
        <authorList>
            <person name="Liu C."/>
            <person name="Liu B."/>
            <person name="Ren Y."/>
            <person name="Zhang Y."/>
            <person name="Wang H."/>
            <person name="Li S."/>
            <person name="Jiang F."/>
            <person name="Yin L."/>
            <person name="Zhang G."/>
            <person name="Qian W."/>
            <person name="Fan W."/>
        </authorList>
    </citation>
    <scope>NUCLEOTIDE SEQUENCE [LARGE SCALE GENOMIC DNA]</scope>
    <source>
        <strain evidence="6">SZHN2017</strain>
        <tissue evidence="6">Muscle</tissue>
    </source>
</reference>
<keyword evidence="3" id="KW-0472">Membrane</keyword>
<dbReference type="STRING" id="400727.A0A2T7PP64"/>
<dbReference type="InterPro" id="IPR036305">
    <property type="entry name" value="RGS_sf"/>
</dbReference>
<dbReference type="InterPro" id="IPR036871">
    <property type="entry name" value="PX_dom_sf"/>
</dbReference>
<evidence type="ECO:0000259" key="4">
    <source>
        <dbReference type="PROSITE" id="PS50132"/>
    </source>
</evidence>
<dbReference type="Proteomes" id="UP000245119">
    <property type="component" value="Linkage Group LG3"/>
</dbReference>
<accession>A0A2T7PP64</accession>
<comment type="similarity">
    <text evidence="1">Belongs to the sorting nexin family.</text>
</comment>
<proteinExistence type="inferred from homology"/>
<evidence type="ECO:0000256" key="3">
    <source>
        <dbReference type="SAM" id="Phobius"/>
    </source>
</evidence>
<evidence type="ECO:0000259" key="5">
    <source>
        <dbReference type="PROSITE" id="PS51207"/>
    </source>
</evidence>
<dbReference type="PROSITE" id="PS50132">
    <property type="entry name" value="RGS"/>
    <property type="match status" value="1"/>
</dbReference>
<dbReference type="PANTHER" id="PTHR22775:SF48">
    <property type="entry name" value="SORTING NEXIN-25"/>
    <property type="match status" value="1"/>
</dbReference>
<dbReference type="SMART" id="SM00315">
    <property type="entry name" value="RGS"/>
    <property type="match status" value="1"/>
</dbReference>
<dbReference type="EMBL" id="PZQS01000003">
    <property type="protein sequence ID" value="PVD35200.1"/>
    <property type="molecule type" value="Genomic_DNA"/>
</dbReference>
<dbReference type="Pfam" id="PF00615">
    <property type="entry name" value="RGS"/>
    <property type="match status" value="1"/>
</dbReference>
<dbReference type="InterPro" id="IPR003114">
    <property type="entry name" value="Phox_assoc"/>
</dbReference>
<feature type="transmembrane region" description="Helical" evidence="3">
    <location>
        <begin position="29"/>
        <end position="49"/>
    </location>
</feature>
<dbReference type="Pfam" id="PF00787">
    <property type="entry name" value="PX"/>
    <property type="match status" value="1"/>
</dbReference>
<keyword evidence="3" id="KW-1133">Transmembrane helix</keyword>
<feature type="domain" description="RGS" evidence="4">
    <location>
        <begin position="385"/>
        <end position="500"/>
    </location>
</feature>
<dbReference type="PROSITE" id="PS51207">
    <property type="entry name" value="PXA"/>
    <property type="match status" value="1"/>
</dbReference>
<dbReference type="GO" id="GO:0035091">
    <property type="term" value="F:phosphatidylinositol binding"/>
    <property type="evidence" value="ECO:0007669"/>
    <property type="project" value="InterPro"/>
</dbReference>
<dbReference type="AlphaFoldDB" id="A0A2T7PP64"/>
<sequence length="976" mass="112775">MQLLWFSVTVGAVAAASWCYGFTIPLLHFLMYLTFIVGGVIYSAEWALLRGDFCRAPKIKHDYNIASKVLESIMKRKDVKPRVSRKTIISRSLDNSLQEVLEYIWRDFIFKWYTELSKDQQTLMDSAIGEMWQLIDNISCRLAGIDVVTFVTQDVMDILHDHFRNIRLAQQRDEESSEISSFQLHPWLRDEESEEECLRQICEAALLLLLPSSYSRSDHLRHLLREVITTSVLKVTVDMLCDPDYINEKILGYITHQEKLMADTKRTYTYAPSYEDFVKMINDSDSTEELQQMRYKIISEIMQATTINNLKKAQGINADRESSPKNTAKGELLKARNLKRYINQLTVAKQLAEKRIQMLGRRGSESLSPDVVTKDITLPGQKVLSFHVIMEKPKAREYFLHFLEKDGSDILLRFWNDVEAFQSASKELQYHLANEVFQQYLTTNPSSLPLNKATLKGIEKFLRGDGGPEAFHDAQQQVSTVLEQQHYHTFLVSDVYHQYISLDEDEEEDLDNLSVVSSELFLDSPHDKTDVSDDEEMLADQSYHARQLLRQLDAKITNKLQALQALLKSQKLDRDKVKKMGDDMEEELKVMRTERRALEVHIERTKTWTENVGNWQVVIVDGTVEVEDDRRVPHFAVLVRLKCREERGQDEGQAGERENTSGTSPPSDRFGLGKVDSAHGWAVSRTLDDIFALHEKLVQIAPWLQKKDLPSQGKGLFRSLDAAYMEKAKTALNDYFSAVMQDDRLIHSEVLYSFLAPSPEFLHQPFLMRRNKTSMSLLKRTLRGDVQDDDDFLFGDESARDERAHDSIAKPLYRLLGEVFELHGMFRWLRRSFMTFVELTFGSNINRQLREMVKWTYSEPMLLFYIRTFKDSMWPGGVLAESLPPKTEAQKFETRMAAKNKLLQNIPDALRNLVGEDNGRRGTVKVFEVLQNKALNKHLFYNLLEIFMLELCAELKTVHKSLVESLQLQSVPQPTN</sequence>
<protein>
    <recommendedName>
        <fullName evidence="8">Sorting nexin-25</fullName>
    </recommendedName>
</protein>
<dbReference type="PANTHER" id="PTHR22775">
    <property type="entry name" value="SORTING NEXIN"/>
    <property type="match status" value="1"/>
</dbReference>
<evidence type="ECO:0000256" key="2">
    <source>
        <dbReference type="SAM" id="MobiDB-lite"/>
    </source>
</evidence>
<comment type="caution">
    <text evidence="6">The sequence shown here is derived from an EMBL/GenBank/DDBJ whole genome shotgun (WGS) entry which is preliminary data.</text>
</comment>
<keyword evidence="7" id="KW-1185">Reference proteome</keyword>
<dbReference type="InterPro" id="IPR016137">
    <property type="entry name" value="RGS"/>
</dbReference>
<organism evidence="6 7">
    <name type="scientific">Pomacea canaliculata</name>
    <name type="common">Golden apple snail</name>
    <dbReference type="NCBI Taxonomy" id="400727"/>
    <lineage>
        <taxon>Eukaryota</taxon>
        <taxon>Metazoa</taxon>
        <taxon>Spiralia</taxon>
        <taxon>Lophotrochozoa</taxon>
        <taxon>Mollusca</taxon>
        <taxon>Gastropoda</taxon>
        <taxon>Caenogastropoda</taxon>
        <taxon>Architaenioglossa</taxon>
        <taxon>Ampullarioidea</taxon>
        <taxon>Ampullariidae</taxon>
        <taxon>Pomacea</taxon>
    </lineage>
</organism>
<name>A0A2T7PP64_POMCA</name>
<evidence type="ECO:0000313" key="7">
    <source>
        <dbReference type="Proteomes" id="UP000245119"/>
    </source>
</evidence>
<evidence type="ECO:0000256" key="1">
    <source>
        <dbReference type="ARBA" id="ARBA00010883"/>
    </source>
</evidence>
<dbReference type="OrthoDB" id="120967at2759"/>
<dbReference type="InterPro" id="IPR044926">
    <property type="entry name" value="RGS_subdomain_2"/>
</dbReference>
<evidence type="ECO:0000313" key="6">
    <source>
        <dbReference type="EMBL" id="PVD35200.1"/>
    </source>
</evidence>
<evidence type="ECO:0008006" key="8">
    <source>
        <dbReference type="Google" id="ProtNLM"/>
    </source>
</evidence>
<dbReference type="InterPro" id="IPR013937">
    <property type="entry name" value="Sorting_nexin_C"/>
</dbReference>
<dbReference type="SUPFAM" id="SSF48097">
    <property type="entry name" value="Regulator of G-protein signaling, RGS"/>
    <property type="match status" value="1"/>
</dbReference>
<gene>
    <name evidence="6" type="ORF">C0Q70_06481</name>
</gene>
<dbReference type="Pfam" id="PF02194">
    <property type="entry name" value="PXA"/>
    <property type="match status" value="1"/>
</dbReference>
<dbReference type="OMA" id="HKSATHQ"/>
<dbReference type="Gene3D" id="3.30.1520.10">
    <property type="entry name" value="Phox-like domain"/>
    <property type="match status" value="1"/>
</dbReference>
<dbReference type="Gene3D" id="1.10.167.10">
    <property type="entry name" value="Regulator of G-protein Signalling 4, domain 2"/>
    <property type="match status" value="1"/>
</dbReference>
<dbReference type="InterPro" id="IPR001683">
    <property type="entry name" value="PX_dom"/>
</dbReference>
<feature type="domain" description="PXA" evidence="5">
    <location>
        <begin position="90"/>
        <end position="258"/>
    </location>
</feature>
<feature type="compositionally biased region" description="Basic and acidic residues" evidence="2">
    <location>
        <begin position="647"/>
        <end position="659"/>
    </location>
</feature>
<dbReference type="SMART" id="SM00313">
    <property type="entry name" value="PXA"/>
    <property type="match status" value="1"/>
</dbReference>